<keyword evidence="1" id="KW-0732">Signal</keyword>
<dbReference type="AlphaFoldDB" id="A0A1H3ZJ54"/>
<gene>
    <name evidence="2" type="ORF">SAMN04488051_102211</name>
</gene>
<evidence type="ECO:0008006" key="4">
    <source>
        <dbReference type="Google" id="ProtNLM"/>
    </source>
</evidence>
<dbReference type="Pfam" id="PF11456">
    <property type="entry name" value="DUF3019"/>
    <property type="match status" value="1"/>
</dbReference>
<accession>A0A1H3ZJ54</accession>
<keyword evidence="3" id="KW-1185">Reference proteome</keyword>
<dbReference type="EMBL" id="FNRM01000002">
    <property type="protein sequence ID" value="SEA23707.1"/>
    <property type="molecule type" value="Genomic_DNA"/>
</dbReference>
<evidence type="ECO:0000313" key="3">
    <source>
        <dbReference type="Proteomes" id="UP000198773"/>
    </source>
</evidence>
<evidence type="ECO:0000313" key="2">
    <source>
        <dbReference type="EMBL" id="SEA23707.1"/>
    </source>
</evidence>
<organism evidence="2 3">
    <name type="scientific">Alkalimonas amylolytica</name>
    <dbReference type="NCBI Taxonomy" id="152573"/>
    <lineage>
        <taxon>Bacteria</taxon>
        <taxon>Pseudomonadati</taxon>
        <taxon>Pseudomonadota</taxon>
        <taxon>Gammaproteobacteria</taxon>
        <taxon>Alkalimonas</taxon>
    </lineage>
</organism>
<dbReference type="RefSeq" id="WP_091340254.1">
    <property type="nucleotide sequence ID" value="NZ_FNRM01000002.1"/>
</dbReference>
<dbReference type="OrthoDB" id="5772660at2"/>
<feature type="signal peptide" evidence="1">
    <location>
        <begin position="1"/>
        <end position="22"/>
    </location>
</feature>
<reference evidence="2 3" key="1">
    <citation type="submission" date="2016-10" db="EMBL/GenBank/DDBJ databases">
        <authorList>
            <person name="de Groot N.N."/>
        </authorList>
    </citation>
    <scope>NUCLEOTIDE SEQUENCE [LARGE SCALE GENOMIC DNA]</scope>
    <source>
        <strain evidence="2 3">CGMCC 1.3430</strain>
    </source>
</reference>
<dbReference type="STRING" id="152573.SAMN04488051_102211"/>
<dbReference type="Proteomes" id="UP000198773">
    <property type="component" value="Unassembled WGS sequence"/>
</dbReference>
<name>A0A1H3ZJ54_ALKAM</name>
<proteinExistence type="predicted"/>
<sequence length="121" mass="14330">MYFNGLLLGLSLLLFIPAKVKAEPTFTASPTTCVTLQQGRDCHATVQFRWQLSQDSPVCLYLEQQQLHCWQQQQQVEFEYRFVETSSRSFYLKQGETILASHRLEVSWVQTSQRSRHWRRF</sequence>
<evidence type="ECO:0000256" key="1">
    <source>
        <dbReference type="SAM" id="SignalP"/>
    </source>
</evidence>
<dbReference type="InterPro" id="IPR021559">
    <property type="entry name" value="DUF3019"/>
</dbReference>
<feature type="chain" id="PRO_5011748175" description="DUF3019 domain-containing protein" evidence="1">
    <location>
        <begin position="23"/>
        <end position="121"/>
    </location>
</feature>
<protein>
    <recommendedName>
        <fullName evidence="4">DUF3019 domain-containing protein</fullName>
    </recommendedName>
</protein>